<dbReference type="EMBL" id="KV460498">
    <property type="protein sequence ID" value="OCA17441.1"/>
    <property type="molecule type" value="Genomic_DNA"/>
</dbReference>
<evidence type="ECO:0000313" key="1">
    <source>
        <dbReference type="EMBL" id="OCA17441.1"/>
    </source>
</evidence>
<protein>
    <submittedName>
        <fullName evidence="1">Uncharacterized protein</fullName>
    </submittedName>
</protein>
<dbReference type="AlphaFoldDB" id="A0A1B8Y3J6"/>
<reference evidence="1" key="2">
    <citation type="journal article" date="2010" name="Science">
        <title>The genome of the Western clawed frog Xenopus tropicalis.</title>
        <authorList>
            <person name="Hellsten U."/>
            <person name="Harland R.M."/>
            <person name="Gilchrist M.J."/>
            <person name="Hendrix D."/>
            <person name="Jurka J."/>
            <person name="Kapitonov V."/>
            <person name="Ovcharenko I."/>
            <person name="Putnam N.H."/>
            <person name="Shu S."/>
            <person name="Taher L."/>
            <person name="Blitz I.L."/>
            <person name="Blumberg B."/>
            <person name="Dichmann D.S."/>
            <person name="Dubchak I."/>
            <person name="Amaya E."/>
            <person name="Detter J.C."/>
            <person name="Fletcher R."/>
            <person name="Gerhard D.S."/>
            <person name="Goodstein D."/>
            <person name="Graves T."/>
            <person name="Grigoriev I.V."/>
            <person name="Grimwood J."/>
            <person name="Kawashima T."/>
            <person name="Lindquist E."/>
            <person name="Lucas S.M."/>
            <person name="Mead P.E."/>
            <person name="Mitros T."/>
            <person name="Ogino H."/>
            <person name="Ohta Y."/>
            <person name="Poliakov A.V."/>
            <person name="Pollet N."/>
            <person name="Robert J."/>
            <person name="Salamov A."/>
            <person name="Sater A.K."/>
            <person name="Schmutz J."/>
            <person name="Terry A."/>
            <person name="Vize P.D."/>
            <person name="Warren W.C."/>
            <person name="Wells D."/>
            <person name="Wills A."/>
            <person name="Wilson R.K."/>
            <person name="Zimmerman L.B."/>
            <person name="Zorn A.M."/>
            <person name="Grainger R."/>
            <person name="Grammer T."/>
            <person name="Khokha M.K."/>
            <person name="Richardson P.M."/>
            <person name="Rokhsar D.S."/>
        </authorList>
    </citation>
    <scope>NUCLEOTIDE SEQUENCE [LARGE SCALE GENOMIC DNA]</scope>
    <source>
        <strain evidence="1">Nigerian</strain>
    </source>
</reference>
<gene>
    <name evidence="1" type="ORF">XENTR_v90027158mg</name>
</gene>
<sequence length="60" mass="6537">MIYIYLPGADSLGSPLISQQQKAGANERAPMSCWGGGGLYVRMVTDKREGHRVNTQRACP</sequence>
<reference evidence="1" key="3">
    <citation type="submission" date="2016-05" db="EMBL/GenBank/DDBJ databases">
        <title>WGS assembly of Xenopus tropicalis.</title>
        <authorList>
            <person name="Sessions A."/>
            <person name="Jenkins J."/>
            <person name="Mitros T."/>
            <person name="Lyons J.T."/>
            <person name="Dichmann D.S."/>
            <person name="Robert J."/>
            <person name="Harland R.M."/>
            <person name="Rokhsar D.S."/>
        </authorList>
    </citation>
    <scope>NUCLEOTIDE SEQUENCE</scope>
    <source>
        <strain evidence="1">Nigerian</strain>
    </source>
</reference>
<accession>A0A1B8Y3J6</accession>
<proteinExistence type="predicted"/>
<organism evidence="1">
    <name type="scientific">Xenopus tropicalis</name>
    <name type="common">Western clawed frog</name>
    <name type="synonym">Silurana tropicalis</name>
    <dbReference type="NCBI Taxonomy" id="8364"/>
    <lineage>
        <taxon>Eukaryota</taxon>
        <taxon>Metazoa</taxon>
        <taxon>Chordata</taxon>
        <taxon>Craniata</taxon>
        <taxon>Vertebrata</taxon>
        <taxon>Euteleostomi</taxon>
        <taxon>Amphibia</taxon>
        <taxon>Batrachia</taxon>
        <taxon>Anura</taxon>
        <taxon>Pipoidea</taxon>
        <taxon>Pipidae</taxon>
        <taxon>Xenopodinae</taxon>
        <taxon>Xenopus</taxon>
        <taxon>Silurana</taxon>
    </lineage>
</organism>
<name>A0A1B8Y3J6_XENTR</name>
<reference evidence="1" key="1">
    <citation type="submission" date="2009-11" db="EMBL/GenBank/DDBJ databases">
        <authorList>
            <consortium name="US DOE Joint Genome Institute (JGI-PGF)"/>
            <person name="Ottilar R."/>
            <person name="Schmutz J."/>
            <person name="Salamov A."/>
            <person name="Cheng J.F."/>
            <person name="Lucas S."/>
            <person name="Pitluck S."/>
            <person name="Gundlach H."/>
            <person name="Guo Y."/>
            <person name="Haberer G."/>
            <person name="Nasrallah J."/>
            <person name="Mayer K.F.X."/>
            <person name="van de Peer Y."/>
            <person name="Weigel D."/>
            <person name="Grigoriev I.V."/>
        </authorList>
    </citation>
    <scope>NUCLEOTIDE SEQUENCE</scope>
    <source>
        <strain evidence="1">Nigerian</strain>
    </source>
</reference>